<organism evidence="1 2">
    <name type="scientific">Zophobas morio</name>
    <dbReference type="NCBI Taxonomy" id="2755281"/>
    <lineage>
        <taxon>Eukaryota</taxon>
        <taxon>Metazoa</taxon>
        <taxon>Ecdysozoa</taxon>
        <taxon>Arthropoda</taxon>
        <taxon>Hexapoda</taxon>
        <taxon>Insecta</taxon>
        <taxon>Pterygota</taxon>
        <taxon>Neoptera</taxon>
        <taxon>Endopterygota</taxon>
        <taxon>Coleoptera</taxon>
        <taxon>Polyphaga</taxon>
        <taxon>Cucujiformia</taxon>
        <taxon>Tenebrionidae</taxon>
        <taxon>Zophobas</taxon>
    </lineage>
</organism>
<protein>
    <submittedName>
        <fullName evidence="1">Uncharacterized protein</fullName>
    </submittedName>
</protein>
<evidence type="ECO:0000313" key="1">
    <source>
        <dbReference type="EMBL" id="KAJ3666789.1"/>
    </source>
</evidence>
<dbReference type="AlphaFoldDB" id="A0AA38MTA7"/>
<gene>
    <name evidence="1" type="ORF">Zmor_002220</name>
</gene>
<dbReference type="EMBL" id="JALNTZ010000001">
    <property type="protein sequence ID" value="KAJ3666789.1"/>
    <property type="molecule type" value="Genomic_DNA"/>
</dbReference>
<proteinExistence type="predicted"/>
<evidence type="ECO:0000313" key="2">
    <source>
        <dbReference type="Proteomes" id="UP001168821"/>
    </source>
</evidence>
<reference evidence="1" key="1">
    <citation type="journal article" date="2023" name="G3 (Bethesda)">
        <title>Whole genome assemblies of Zophobas morio and Tenebrio molitor.</title>
        <authorList>
            <person name="Kaur S."/>
            <person name="Stinson S.A."/>
            <person name="diCenzo G.C."/>
        </authorList>
    </citation>
    <scope>NUCLEOTIDE SEQUENCE</scope>
    <source>
        <strain evidence="1">QUZm001</strain>
    </source>
</reference>
<name>A0AA38MTA7_9CUCU</name>
<sequence>MRAKIQGHGPFLMTPFILLYEAGDITKARRPPTIHFPEQRLFVVVGPTQLDSHCIIEPDAALSTSQGQPAQWAINSS</sequence>
<keyword evidence="2" id="KW-1185">Reference proteome</keyword>
<dbReference type="Proteomes" id="UP001168821">
    <property type="component" value="Unassembled WGS sequence"/>
</dbReference>
<comment type="caution">
    <text evidence="1">The sequence shown here is derived from an EMBL/GenBank/DDBJ whole genome shotgun (WGS) entry which is preliminary data.</text>
</comment>
<accession>A0AA38MTA7</accession>